<accession>A0A540KWB1</accession>
<evidence type="ECO:0000256" key="1">
    <source>
        <dbReference type="SAM" id="MobiDB-lite"/>
    </source>
</evidence>
<proteinExistence type="predicted"/>
<sequence>MEVFWALTNTLSVCLVNKNEDNQREETQSADTGNVPQAPNGTHMINTIDQRGEIKSADPENPSNPGQGHQKFPVNYNTCFEFVKLISKAMLIVLGLGSTQTRKIREKKEKHKWSVQIMTELLERAVMYEYEDSGMNPQVTAPPSHNEKDNDETTPYNIADGGAVPMPPEGSKS</sequence>
<name>A0A540KWB1_MALBA</name>
<reference evidence="2 3" key="1">
    <citation type="journal article" date="2019" name="G3 (Bethesda)">
        <title>Sequencing of a Wild Apple (Malus baccata) Genome Unravels the Differences Between Cultivated and Wild Apple Species Regarding Disease Resistance and Cold Tolerance.</title>
        <authorList>
            <person name="Chen X."/>
        </authorList>
    </citation>
    <scope>NUCLEOTIDE SEQUENCE [LARGE SCALE GENOMIC DNA]</scope>
    <source>
        <strain evidence="3">cv. Shandingzi</strain>
        <tissue evidence="2">Leaves</tissue>
    </source>
</reference>
<protein>
    <submittedName>
        <fullName evidence="2">Uncharacterized protein</fullName>
    </submittedName>
</protein>
<dbReference type="AlphaFoldDB" id="A0A540KWB1"/>
<feature type="region of interest" description="Disordered" evidence="1">
    <location>
        <begin position="22"/>
        <end position="43"/>
    </location>
</feature>
<evidence type="ECO:0000313" key="3">
    <source>
        <dbReference type="Proteomes" id="UP000315295"/>
    </source>
</evidence>
<comment type="caution">
    <text evidence="2">The sequence shown here is derived from an EMBL/GenBank/DDBJ whole genome shotgun (WGS) entry which is preliminary data.</text>
</comment>
<evidence type="ECO:0000313" key="2">
    <source>
        <dbReference type="EMBL" id="TQD78507.1"/>
    </source>
</evidence>
<feature type="compositionally biased region" description="Polar residues" evidence="1">
    <location>
        <begin position="29"/>
        <end position="43"/>
    </location>
</feature>
<dbReference type="STRING" id="106549.A0A540KWB1"/>
<keyword evidence="3" id="KW-1185">Reference proteome</keyword>
<organism evidence="2 3">
    <name type="scientific">Malus baccata</name>
    <name type="common">Siberian crab apple</name>
    <name type="synonym">Pyrus baccata</name>
    <dbReference type="NCBI Taxonomy" id="106549"/>
    <lineage>
        <taxon>Eukaryota</taxon>
        <taxon>Viridiplantae</taxon>
        <taxon>Streptophyta</taxon>
        <taxon>Embryophyta</taxon>
        <taxon>Tracheophyta</taxon>
        <taxon>Spermatophyta</taxon>
        <taxon>Magnoliopsida</taxon>
        <taxon>eudicotyledons</taxon>
        <taxon>Gunneridae</taxon>
        <taxon>Pentapetalae</taxon>
        <taxon>rosids</taxon>
        <taxon>fabids</taxon>
        <taxon>Rosales</taxon>
        <taxon>Rosaceae</taxon>
        <taxon>Amygdaloideae</taxon>
        <taxon>Maleae</taxon>
        <taxon>Malus</taxon>
    </lineage>
</organism>
<dbReference type="Proteomes" id="UP000315295">
    <property type="component" value="Unassembled WGS sequence"/>
</dbReference>
<gene>
    <name evidence="2" type="ORF">C1H46_035936</name>
</gene>
<feature type="region of interest" description="Disordered" evidence="1">
    <location>
        <begin position="134"/>
        <end position="173"/>
    </location>
</feature>
<dbReference type="EMBL" id="VIEB01000904">
    <property type="protein sequence ID" value="TQD78507.1"/>
    <property type="molecule type" value="Genomic_DNA"/>
</dbReference>